<accession>A0A840HRJ7</accession>
<protein>
    <submittedName>
        <fullName evidence="1">Uncharacterized protein</fullName>
    </submittedName>
</protein>
<dbReference type="AlphaFoldDB" id="A0A840HRJ7"/>
<gene>
    <name evidence="1" type="ORF">HNQ99_000464</name>
</gene>
<evidence type="ECO:0000313" key="1">
    <source>
        <dbReference type="EMBL" id="MBB4640176.1"/>
    </source>
</evidence>
<keyword evidence="2" id="KW-1185">Reference proteome</keyword>
<organism evidence="1 2">
    <name type="scientific">Rhizorhapis suberifaciens</name>
    <name type="common">corky root of lettuce</name>
    <dbReference type="NCBI Taxonomy" id="13656"/>
    <lineage>
        <taxon>Bacteria</taxon>
        <taxon>Pseudomonadati</taxon>
        <taxon>Pseudomonadota</taxon>
        <taxon>Alphaproteobacteria</taxon>
        <taxon>Sphingomonadales</taxon>
        <taxon>Sphingomonadaceae</taxon>
        <taxon>Rhizorhapis</taxon>
    </lineage>
</organism>
<dbReference type="Proteomes" id="UP000575068">
    <property type="component" value="Unassembled WGS sequence"/>
</dbReference>
<proteinExistence type="predicted"/>
<evidence type="ECO:0000313" key="2">
    <source>
        <dbReference type="Proteomes" id="UP000575068"/>
    </source>
</evidence>
<dbReference type="EMBL" id="JACHOV010000002">
    <property type="protein sequence ID" value="MBB4640176.1"/>
    <property type="molecule type" value="Genomic_DNA"/>
</dbReference>
<comment type="caution">
    <text evidence="1">The sequence shown here is derived from an EMBL/GenBank/DDBJ whole genome shotgun (WGS) entry which is preliminary data.</text>
</comment>
<sequence length="39" mass="4126">MLLGRRIVAVDAAKHNVTSNDGLVVGYGSLRIARKTAMA</sequence>
<name>A0A840HRJ7_9SPHN</name>
<reference evidence="1 2" key="1">
    <citation type="submission" date="2020-08" db="EMBL/GenBank/DDBJ databases">
        <title>Genomic Encyclopedia of Type Strains, Phase IV (KMG-IV): sequencing the most valuable type-strain genomes for metagenomic binning, comparative biology and taxonomic classification.</title>
        <authorList>
            <person name="Goeker M."/>
        </authorList>
    </citation>
    <scope>NUCLEOTIDE SEQUENCE [LARGE SCALE GENOMIC DNA]</scope>
    <source>
        <strain evidence="1 2">DSM 7465</strain>
    </source>
</reference>